<feature type="region of interest" description="Disordered" evidence="6">
    <location>
        <begin position="72"/>
        <end position="95"/>
    </location>
</feature>
<evidence type="ECO:0000313" key="8">
    <source>
        <dbReference type="EMBL" id="NGN69778.1"/>
    </source>
</evidence>
<keyword evidence="9" id="KW-1185">Reference proteome</keyword>
<feature type="region of interest" description="Disordered" evidence="6">
    <location>
        <begin position="38"/>
        <end position="60"/>
    </location>
</feature>
<dbReference type="AlphaFoldDB" id="A0A6G4UEA0"/>
<comment type="catalytic activity">
    <reaction evidence="1">
        <text>ATP + protein L-histidine = ADP + protein N-phospho-L-histidine.</text>
        <dbReference type="EC" id="2.7.13.3"/>
    </reaction>
</comment>
<dbReference type="PANTHER" id="PTHR24421:SF10">
    <property type="entry name" value="NITRATE_NITRITE SENSOR PROTEIN NARQ"/>
    <property type="match status" value="1"/>
</dbReference>
<evidence type="ECO:0000256" key="3">
    <source>
        <dbReference type="ARBA" id="ARBA00022679"/>
    </source>
</evidence>
<dbReference type="InterPro" id="IPR050482">
    <property type="entry name" value="Sensor_HK_TwoCompSys"/>
</dbReference>
<evidence type="ECO:0000256" key="2">
    <source>
        <dbReference type="ARBA" id="ARBA00012438"/>
    </source>
</evidence>
<dbReference type="Pfam" id="PF02518">
    <property type="entry name" value="HATPase_c"/>
    <property type="match status" value="1"/>
</dbReference>
<comment type="caution">
    <text evidence="8">The sequence shown here is derived from an EMBL/GenBank/DDBJ whole genome shotgun (WGS) entry which is preliminary data.</text>
</comment>
<feature type="domain" description="Histidine kinase/HSP90-like ATPase" evidence="7">
    <location>
        <begin position="1"/>
        <end position="93"/>
    </location>
</feature>
<dbReference type="InterPro" id="IPR036890">
    <property type="entry name" value="HATPase_C_sf"/>
</dbReference>
<evidence type="ECO:0000256" key="5">
    <source>
        <dbReference type="ARBA" id="ARBA00023012"/>
    </source>
</evidence>
<dbReference type="GO" id="GO:0000160">
    <property type="term" value="P:phosphorelay signal transduction system"/>
    <property type="evidence" value="ECO:0007669"/>
    <property type="project" value="UniProtKB-KW"/>
</dbReference>
<evidence type="ECO:0000256" key="4">
    <source>
        <dbReference type="ARBA" id="ARBA00022777"/>
    </source>
</evidence>
<evidence type="ECO:0000259" key="7">
    <source>
        <dbReference type="Pfam" id="PF02518"/>
    </source>
</evidence>
<evidence type="ECO:0000256" key="6">
    <source>
        <dbReference type="SAM" id="MobiDB-lite"/>
    </source>
</evidence>
<dbReference type="GO" id="GO:0004673">
    <property type="term" value="F:protein histidine kinase activity"/>
    <property type="evidence" value="ECO:0007669"/>
    <property type="project" value="UniProtKB-EC"/>
</dbReference>
<gene>
    <name evidence="8" type="ORF">G5C51_38555</name>
</gene>
<evidence type="ECO:0000256" key="1">
    <source>
        <dbReference type="ARBA" id="ARBA00000085"/>
    </source>
</evidence>
<dbReference type="RefSeq" id="WP_206314783.1">
    <property type="nucleotide sequence ID" value="NZ_JAAKZV010000340.1"/>
</dbReference>
<protein>
    <recommendedName>
        <fullName evidence="2">histidine kinase</fullName>
        <ecNumber evidence="2">2.7.13.3</ecNumber>
    </recommendedName>
</protein>
<dbReference type="PANTHER" id="PTHR24421">
    <property type="entry name" value="NITRATE/NITRITE SENSOR PROTEIN NARX-RELATED"/>
    <property type="match status" value="1"/>
</dbReference>
<dbReference type="Proteomes" id="UP000481583">
    <property type="component" value="Unassembled WGS sequence"/>
</dbReference>
<feature type="non-terminal residue" evidence="8">
    <location>
        <position position="1"/>
    </location>
</feature>
<organism evidence="8 9">
    <name type="scientific">Streptomyces coryli</name>
    <dbReference type="NCBI Taxonomy" id="1128680"/>
    <lineage>
        <taxon>Bacteria</taxon>
        <taxon>Bacillati</taxon>
        <taxon>Actinomycetota</taxon>
        <taxon>Actinomycetes</taxon>
        <taxon>Kitasatosporales</taxon>
        <taxon>Streptomycetaceae</taxon>
        <taxon>Streptomyces</taxon>
    </lineage>
</organism>
<proteinExistence type="predicted"/>
<dbReference type="CDD" id="cd16917">
    <property type="entry name" value="HATPase_UhpB-NarQ-NarX-like"/>
    <property type="match status" value="1"/>
</dbReference>
<keyword evidence="5" id="KW-0902">Two-component regulatory system</keyword>
<name>A0A6G4UEA0_9ACTN</name>
<dbReference type="Gene3D" id="3.30.565.10">
    <property type="entry name" value="Histidine kinase-like ATPase, C-terminal domain"/>
    <property type="match status" value="1"/>
</dbReference>
<sequence>YRIVQQSLTNAVQHAGPGASIRVELTRADDALHLAVTDTGPATADHPKPPPAPGGYGIPGMRERARTVGGTLAAGPRKDGHPGFTVTAKLPLADR</sequence>
<keyword evidence="4 8" id="KW-0418">Kinase</keyword>
<evidence type="ECO:0000313" key="9">
    <source>
        <dbReference type="Proteomes" id="UP000481583"/>
    </source>
</evidence>
<dbReference type="EMBL" id="JAAKZV010000340">
    <property type="protein sequence ID" value="NGN69778.1"/>
    <property type="molecule type" value="Genomic_DNA"/>
</dbReference>
<dbReference type="EC" id="2.7.13.3" evidence="2"/>
<reference evidence="8 9" key="1">
    <citation type="submission" date="2020-02" db="EMBL/GenBank/DDBJ databases">
        <title>Whole-genome analyses of novel actinobacteria.</title>
        <authorList>
            <person name="Sahin N."/>
        </authorList>
    </citation>
    <scope>NUCLEOTIDE SEQUENCE [LARGE SCALE GENOMIC DNA]</scope>
    <source>
        <strain evidence="8 9">A7024</strain>
    </source>
</reference>
<accession>A0A6G4UEA0</accession>
<dbReference type="InterPro" id="IPR003594">
    <property type="entry name" value="HATPase_dom"/>
</dbReference>
<keyword evidence="3" id="KW-0808">Transferase</keyword>
<dbReference type="SUPFAM" id="SSF55874">
    <property type="entry name" value="ATPase domain of HSP90 chaperone/DNA topoisomerase II/histidine kinase"/>
    <property type="match status" value="1"/>
</dbReference>